<name>J6ERI1_TRIAS</name>
<reference evidence="3 4" key="1">
    <citation type="journal article" date="2012" name="Eukaryot. Cell">
        <title>Draft genome sequence of CBS 2479, the standard type strain of Trichosporon asahii.</title>
        <authorList>
            <person name="Yang R.Y."/>
            <person name="Li H.T."/>
            <person name="Zhu H."/>
            <person name="Zhou G.P."/>
            <person name="Wang M."/>
            <person name="Wang L."/>
        </authorList>
    </citation>
    <scope>NUCLEOTIDE SEQUENCE [LARGE SCALE GENOMIC DNA]</scope>
    <source>
        <strain evidence="4">ATCC 90039 / CBS 2479 / JCM 2466 / KCTC 7840 / NCYC 2677 / UAMH 7654</strain>
    </source>
</reference>
<dbReference type="GeneID" id="25989736"/>
<feature type="region of interest" description="Disordered" evidence="1">
    <location>
        <begin position="29"/>
        <end position="60"/>
    </location>
</feature>
<dbReference type="RefSeq" id="XP_014176908.1">
    <property type="nucleotide sequence ID" value="XM_014321433.1"/>
</dbReference>
<protein>
    <submittedName>
        <fullName evidence="3">Uncharacterized protein</fullName>
    </submittedName>
</protein>
<feature type="chain" id="PRO_5003787921" evidence="2">
    <location>
        <begin position="18"/>
        <end position="100"/>
    </location>
</feature>
<dbReference type="Proteomes" id="UP000002748">
    <property type="component" value="Unassembled WGS sequence"/>
</dbReference>
<evidence type="ECO:0000256" key="1">
    <source>
        <dbReference type="SAM" id="MobiDB-lite"/>
    </source>
</evidence>
<dbReference type="KEGG" id="tasa:A1Q1_06224"/>
<organism evidence="3 4">
    <name type="scientific">Trichosporon asahii var. asahii (strain ATCC 90039 / CBS 2479 / JCM 2466 / KCTC 7840 / NBRC 103889/ NCYC 2677 / UAMH 7654)</name>
    <name type="common">Yeast</name>
    <dbReference type="NCBI Taxonomy" id="1186058"/>
    <lineage>
        <taxon>Eukaryota</taxon>
        <taxon>Fungi</taxon>
        <taxon>Dikarya</taxon>
        <taxon>Basidiomycota</taxon>
        <taxon>Agaricomycotina</taxon>
        <taxon>Tremellomycetes</taxon>
        <taxon>Trichosporonales</taxon>
        <taxon>Trichosporonaceae</taxon>
        <taxon>Trichosporon</taxon>
    </lineage>
</organism>
<dbReference type="HOGENOM" id="CLU_2308038_0_0_1"/>
<gene>
    <name evidence="3" type="ORF">A1Q1_06224</name>
</gene>
<keyword evidence="2" id="KW-0732">Signal</keyword>
<comment type="caution">
    <text evidence="3">The sequence shown here is derived from an EMBL/GenBank/DDBJ whole genome shotgun (WGS) entry which is preliminary data.</text>
</comment>
<proteinExistence type="predicted"/>
<feature type="signal peptide" evidence="2">
    <location>
        <begin position="1"/>
        <end position="17"/>
    </location>
</feature>
<dbReference type="VEuPathDB" id="FungiDB:A1Q1_06224"/>
<sequence length="100" mass="10235">MLFGTLLALVCASAATAAPLLARQVSPTYPDGSIAPVQPAGDQTGALQGMMGGPMNPVENGATADAQMESLADAIKNLQEVNDLFDKFIKKGKDTAQGSI</sequence>
<evidence type="ECO:0000313" key="3">
    <source>
        <dbReference type="EMBL" id="EJT45327.1"/>
    </source>
</evidence>
<evidence type="ECO:0000313" key="4">
    <source>
        <dbReference type="Proteomes" id="UP000002748"/>
    </source>
</evidence>
<dbReference type="AlphaFoldDB" id="J6ERI1"/>
<dbReference type="EMBL" id="ALBS01000328">
    <property type="protein sequence ID" value="EJT45327.1"/>
    <property type="molecule type" value="Genomic_DNA"/>
</dbReference>
<accession>J6ERI1</accession>
<evidence type="ECO:0000256" key="2">
    <source>
        <dbReference type="SAM" id="SignalP"/>
    </source>
</evidence>